<name>A0ABM6N9M5_PSEO7</name>
<feature type="signal peptide" evidence="1">
    <location>
        <begin position="1"/>
        <end position="17"/>
    </location>
</feature>
<dbReference type="SUPFAM" id="SSF53474">
    <property type="entry name" value="alpha/beta-Hydrolases"/>
    <property type="match status" value="1"/>
</dbReference>
<organism evidence="2 3">
    <name type="scientific">Pseudoalteromonas piscicida</name>
    <dbReference type="NCBI Taxonomy" id="43662"/>
    <lineage>
        <taxon>Bacteria</taxon>
        <taxon>Pseudomonadati</taxon>
        <taxon>Pseudomonadota</taxon>
        <taxon>Gammaproteobacteria</taxon>
        <taxon>Alteromonadales</taxon>
        <taxon>Pseudoalteromonadaceae</taxon>
        <taxon>Pseudoalteromonas</taxon>
    </lineage>
</organism>
<proteinExistence type="predicted"/>
<evidence type="ECO:0000313" key="3">
    <source>
        <dbReference type="Proteomes" id="UP000016521"/>
    </source>
</evidence>
<keyword evidence="1" id="KW-0732">Signal</keyword>
<evidence type="ECO:0008006" key="4">
    <source>
        <dbReference type="Google" id="ProtNLM"/>
    </source>
</evidence>
<dbReference type="Proteomes" id="UP000016521">
    <property type="component" value="Chromosome I"/>
</dbReference>
<dbReference type="EMBL" id="CP011924">
    <property type="protein sequence ID" value="ATD05465.1"/>
    <property type="molecule type" value="Genomic_DNA"/>
</dbReference>
<reference evidence="2 3" key="1">
    <citation type="submission" date="2015-06" db="EMBL/GenBank/DDBJ databases">
        <authorList>
            <person name="Xie B.-B."/>
            <person name="Rong J.-C."/>
            <person name="Qin Q.-L."/>
            <person name="Zhang Y.-Z."/>
        </authorList>
    </citation>
    <scope>NUCLEOTIDE SEQUENCE [LARGE SCALE GENOMIC DNA]</scope>
    <source>
        <strain evidence="2 3">JCM 20779</strain>
    </source>
</reference>
<sequence length="531" mass="60071">MKSLVTLVFTLMLTACAHSPDKKAYPDYNDYKMDTQKHILRVNRHGYIIDSDFAAKPLLSRQSQRAKPVTEVNQQIENMLIEAIKLSCIKSGFTCNELTSLDSLSTEIVSKVNEVKILVYAHGGLNTYKDTDERMEEQLQPILSEESDWHYPIYISWPSNIPGTVFEHFFEIREGRDTSALAGILSSPFVLFEDLVTAIARAPANIYYQFTNDKDRFASGSSNKYLSNVWREANYQYQNHFFKNNSDTYESNDYYVNKLDNIKVNQSTYRNQGFVNGAKSAGVIAVTPIRYATGILWNGTLAGDSWDMMKRRARAIAYPTGEVNETVRTDTNKGIGQSVGFLFEELFKLENKYPDLPIKLTLVGHSMGTIVFNNLLTRYQSKFEQSKSLDSIVYMAAAANISDTLSIIPDVLKNNPKTIHFYNLTLNRVAEVAETYGLGLAPSGSLLVSIDKYHDAPEHHLLRTFGSEVNIHSSLIAIAAAFKNVMDPVILKSYNKDNDKLPFKHGHFGKLKFWQCAEWQIDAEDIANNCK</sequence>
<keyword evidence="3" id="KW-1185">Reference proteome</keyword>
<evidence type="ECO:0000256" key="1">
    <source>
        <dbReference type="SAM" id="SignalP"/>
    </source>
</evidence>
<accession>A0ABM6N9M5</accession>
<feature type="chain" id="PRO_5045350266" description="Alpha/beta hydrolase" evidence="1">
    <location>
        <begin position="18"/>
        <end position="531"/>
    </location>
</feature>
<dbReference type="InterPro" id="IPR029058">
    <property type="entry name" value="AB_hydrolase_fold"/>
</dbReference>
<evidence type="ECO:0000313" key="2">
    <source>
        <dbReference type="EMBL" id="ATD05465.1"/>
    </source>
</evidence>
<dbReference type="RefSeq" id="WP_010370606.1">
    <property type="nucleotide sequence ID" value="NZ_CP011924.1"/>
</dbReference>
<protein>
    <recommendedName>
        <fullName evidence="4">Alpha/beta hydrolase</fullName>
    </recommendedName>
</protein>
<dbReference type="PROSITE" id="PS51257">
    <property type="entry name" value="PROKAR_LIPOPROTEIN"/>
    <property type="match status" value="1"/>
</dbReference>
<gene>
    <name evidence="2" type="ORF">PPIS_a0092</name>
</gene>